<evidence type="ECO:0000313" key="2">
    <source>
        <dbReference type="EMBL" id="KAL3513060.1"/>
    </source>
</evidence>
<name>A0ABD2Z3Z1_9GENT</name>
<organism evidence="2 3">
    <name type="scientific">Cinchona calisaya</name>
    <dbReference type="NCBI Taxonomy" id="153742"/>
    <lineage>
        <taxon>Eukaryota</taxon>
        <taxon>Viridiplantae</taxon>
        <taxon>Streptophyta</taxon>
        <taxon>Embryophyta</taxon>
        <taxon>Tracheophyta</taxon>
        <taxon>Spermatophyta</taxon>
        <taxon>Magnoliopsida</taxon>
        <taxon>eudicotyledons</taxon>
        <taxon>Gunneridae</taxon>
        <taxon>Pentapetalae</taxon>
        <taxon>asterids</taxon>
        <taxon>lamiids</taxon>
        <taxon>Gentianales</taxon>
        <taxon>Rubiaceae</taxon>
        <taxon>Cinchonoideae</taxon>
        <taxon>Cinchoneae</taxon>
        <taxon>Cinchona</taxon>
    </lineage>
</organism>
<accession>A0ABD2Z3Z1</accession>
<keyword evidence="3" id="KW-1185">Reference proteome</keyword>
<feature type="region of interest" description="Disordered" evidence="1">
    <location>
        <begin position="1"/>
        <end position="26"/>
    </location>
</feature>
<feature type="region of interest" description="Disordered" evidence="1">
    <location>
        <begin position="66"/>
        <end position="98"/>
    </location>
</feature>
<evidence type="ECO:0000256" key="1">
    <source>
        <dbReference type="SAM" id="MobiDB-lite"/>
    </source>
</evidence>
<dbReference type="EMBL" id="JBJUIK010000011">
    <property type="protein sequence ID" value="KAL3513060.1"/>
    <property type="molecule type" value="Genomic_DNA"/>
</dbReference>
<gene>
    <name evidence="2" type="ORF">ACH5RR_025777</name>
</gene>
<evidence type="ECO:0000313" key="3">
    <source>
        <dbReference type="Proteomes" id="UP001630127"/>
    </source>
</evidence>
<sequence>MPSLDDNVTSSLSPKNSSIISSRPIDKHNSTILLDENIMNLLEVEIPNVSAPLPIESVTSSLAEPRPFQVYHRRPRPPRAMDLPKTKIPNTSTLLLTN</sequence>
<feature type="compositionally biased region" description="Low complexity" evidence="1">
    <location>
        <begin position="10"/>
        <end position="23"/>
    </location>
</feature>
<protein>
    <submittedName>
        <fullName evidence="2">Uncharacterized protein</fullName>
    </submittedName>
</protein>
<proteinExistence type="predicted"/>
<feature type="compositionally biased region" description="Polar residues" evidence="1">
    <location>
        <begin position="88"/>
        <end position="98"/>
    </location>
</feature>
<dbReference type="Proteomes" id="UP001630127">
    <property type="component" value="Unassembled WGS sequence"/>
</dbReference>
<comment type="caution">
    <text evidence="2">The sequence shown here is derived from an EMBL/GenBank/DDBJ whole genome shotgun (WGS) entry which is preliminary data.</text>
</comment>
<reference evidence="2 3" key="1">
    <citation type="submission" date="2024-11" db="EMBL/GenBank/DDBJ databases">
        <title>A near-complete genome assembly of Cinchona calisaya.</title>
        <authorList>
            <person name="Lian D.C."/>
            <person name="Zhao X.W."/>
            <person name="Wei L."/>
        </authorList>
    </citation>
    <scope>NUCLEOTIDE SEQUENCE [LARGE SCALE GENOMIC DNA]</scope>
    <source>
        <tissue evidence="2">Nenye</tissue>
    </source>
</reference>
<dbReference type="AlphaFoldDB" id="A0ABD2Z3Z1"/>